<accession>A0A3B0WCI0</accession>
<dbReference type="CDD" id="cd07035">
    <property type="entry name" value="TPP_PYR_POX_like"/>
    <property type="match status" value="1"/>
</dbReference>
<dbReference type="Pfam" id="PF02775">
    <property type="entry name" value="TPP_enzyme_C"/>
    <property type="match status" value="1"/>
</dbReference>
<dbReference type="GO" id="GO:0005948">
    <property type="term" value="C:acetolactate synthase complex"/>
    <property type="evidence" value="ECO:0007669"/>
    <property type="project" value="TreeGrafter"/>
</dbReference>
<dbReference type="GO" id="GO:0050660">
    <property type="term" value="F:flavin adenine dinucleotide binding"/>
    <property type="evidence" value="ECO:0007669"/>
    <property type="project" value="TreeGrafter"/>
</dbReference>
<dbReference type="NCBIfam" id="NF006187">
    <property type="entry name" value="PRK08322.1"/>
    <property type="match status" value="1"/>
</dbReference>
<dbReference type="GO" id="GO:0000287">
    <property type="term" value="F:magnesium ion binding"/>
    <property type="evidence" value="ECO:0007669"/>
    <property type="project" value="InterPro"/>
</dbReference>
<evidence type="ECO:0000256" key="1">
    <source>
        <dbReference type="ARBA" id="ARBA00007812"/>
    </source>
</evidence>
<dbReference type="InterPro" id="IPR000399">
    <property type="entry name" value="TPP-bd_CS"/>
</dbReference>
<protein>
    <submittedName>
        <fullName evidence="7">Thiamine pyrophosphate-requiring enzymes</fullName>
    </submittedName>
</protein>
<evidence type="ECO:0000313" key="7">
    <source>
        <dbReference type="EMBL" id="VAW48892.1"/>
    </source>
</evidence>
<dbReference type="InterPro" id="IPR029035">
    <property type="entry name" value="DHS-like_NAD/FAD-binding_dom"/>
</dbReference>
<dbReference type="SUPFAM" id="SSF52467">
    <property type="entry name" value="DHS-like NAD/FAD-binding domain"/>
    <property type="match status" value="1"/>
</dbReference>
<dbReference type="GO" id="GO:0003984">
    <property type="term" value="F:acetolactate synthase activity"/>
    <property type="evidence" value="ECO:0007669"/>
    <property type="project" value="TreeGrafter"/>
</dbReference>
<name>A0A3B0WCI0_9ZZZZ</name>
<evidence type="ECO:0000259" key="6">
    <source>
        <dbReference type="Pfam" id="PF02776"/>
    </source>
</evidence>
<dbReference type="NCBIfam" id="NF006378">
    <property type="entry name" value="PRK08617.1"/>
    <property type="match status" value="1"/>
</dbReference>
<sequence>MKAAKLFVKCLENENVEFIFGIPGEENLDVMDALLDSKIKFITTRHEQGAAYMADVYGRLTGKPGVCLSTLGPGATNLVTGVADANMDNAPLVAIAGQAGTSRLHKESHQVVDLISMFKPITKYAAQVLEPNTIPEIVRKAFKLAEAEKPGATFIDLPENVVELDSLEMPLPVSVNRLTFADKALVNEAAQLVKKAKNPLILVGNGAVRSRASEDIKQFIDTHKIPVVNSFMAKGVIPFSHDMAMGTAGLQKGDYENGGFAKADLIICVGFDMVEYHPHLWNPNKGHTLIHIDTKKAEVDSSYIPDIELIGNIGKNFALLGETLTEVCSGPINQTSISFLLRNSMVEEMERCQNSDDWPMLPQKIIWDLRTAMDSSDIAISDVGSHKMWMARMFRCDEPNTCIISNGFAGMGIAVPGAVAAKLAYPKKGVVAVTGDAGFMMNSQEIETAIRCQTPIVILIWNDSQYGLIEWKQQRRFGRSAYIDFKNPDFVQYAKSFGAEGIRIESANRLLPELKKALQLNTVTVIDCPVDYSQNDRLTTLLGNILSEIEG</sequence>
<keyword evidence="2 3" id="KW-0786">Thiamine pyrophosphate</keyword>
<dbReference type="GO" id="GO:0009097">
    <property type="term" value="P:isoleucine biosynthetic process"/>
    <property type="evidence" value="ECO:0007669"/>
    <property type="project" value="TreeGrafter"/>
</dbReference>
<organism evidence="7">
    <name type="scientific">hydrothermal vent metagenome</name>
    <dbReference type="NCBI Taxonomy" id="652676"/>
    <lineage>
        <taxon>unclassified sequences</taxon>
        <taxon>metagenomes</taxon>
        <taxon>ecological metagenomes</taxon>
    </lineage>
</organism>
<dbReference type="InterPro" id="IPR012000">
    <property type="entry name" value="Thiamin_PyroP_enz_cen_dom"/>
</dbReference>
<dbReference type="Gene3D" id="3.40.50.970">
    <property type="match status" value="2"/>
</dbReference>
<gene>
    <name evidence="7" type="ORF">MNBD_GAMMA03-339</name>
</gene>
<evidence type="ECO:0000256" key="3">
    <source>
        <dbReference type="RuleBase" id="RU362132"/>
    </source>
</evidence>
<dbReference type="PANTHER" id="PTHR18968:SF129">
    <property type="entry name" value="ACETOLACTATE SYNTHASE"/>
    <property type="match status" value="1"/>
</dbReference>
<proteinExistence type="inferred from homology"/>
<dbReference type="InterPro" id="IPR012001">
    <property type="entry name" value="Thiamin_PyroP_enz_TPP-bd_dom"/>
</dbReference>
<dbReference type="PROSITE" id="PS00187">
    <property type="entry name" value="TPP_ENZYMES"/>
    <property type="match status" value="1"/>
</dbReference>
<dbReference type="InterPro" id="IPR029061">
    <property type="entry name" value="THDP-binding"/>
</dbReference>
<dbReference type="InterPro" id="IPR045229">
    <property type="entry name" value="TPP_enz"/>
</dbReference>
<reference evidence="7" key="1">
    <citation type="submission" date="2018-06" db="EMBL/GenBank/DDBJ databases">
        <authorList>
            <person name="Zhirakovskaya E."/>
        </authorList>
    </citation>
    <scope>NUCLEOTIDE SEQUENCE</scope>
</reference>
<dbReference type="Gene3D" id="3.40.50.1220">
    <property type="entry name" value="TPP-binding domain"/>
    <property type="match status" value="1"/>
</dbReference>
<evidence type="ECO:0000259" key="4">
    <source>
        <dbReference type="Pfam" id="PF00205"/>
    </source>
</evidence>
<dbReference type="InterPro" id="IPR011766">
    <property type="entry name" value="TPP_enzyme_TPP-bd"/>
</dbReference>
<dbReference type="SUPFAM" id="SSF52518">
    <property type="entry name" value="Thiamin diphosphate-binding fold (THDP-binding)"/>
    <property type="match status" value="2"/>
</dbReference>
<feature type="domain" description="Thiamine pyrophosphate enzyme central" evidence="4">
    <location>
        <begin position="186"/>
        <end position="315"/>
    </location>
</feature>
<comment type="similarity">
    <text evidence="1 3">Belongs to the TPP enzyme family.</text>
</comment>
<dbReference type="PANTHER" id="PTHR18968">
    <property type="entry name" value="THIAMINE PYROPHOSPHATE ENZYMES"/>
    <property type="match status" value="1"/>
</dbReference>
<dbReference type="Pfam" id="PF02776">
    <property type="entry name" value="TPP_enzyme_N"/>
    <property type="match status" value="1"/>
</dbReference>
<dbReference type="GO" id="GO:0030976">
    <property type="term" value="F:thiamine pyrophosphate binding"/>
    <property type="evidence" value="ECO:0007669"/>
    <property type="project" value="InterPro"/>
</dbReference>
<dbReference type="FunFam" id="3.40.50.970:FF:000007">
    <property type="entry name" value="Acetolactate synthase"/>
    <property type="match status" value="1"/>
</dbReference>
<evidence type="ECO:0000256" key="2">
    <source>
        <dbReference type="ARBA" id="ARBA00023052"/>
    </source>
</evidence>
<dbReference type="CDD" id="cd02010">
    <property type="entry name" value="TPP_ALS"/>
    <property type="match status" value="1"/>
</dbReference>
<dbReference type="GO" id="GO:0009099">
    <property type="term" value="P:L-valine biosynthetic process"/>
    <property type="evidence" value="ECO:0007669"/>
    <property type="project" value="TreeGrafter"/>
</dbReference>
<feature type="domain" description="Thiamine pyrophosphate enzyme N-terminal TPP-binding" evidence="6">
    <location>
        <begin position="1"/>
        <end position="116"/>
    </location>
</feature>
<dbReference type="EMBL" id="UOFC01000242">
    <property type="protein sequence ID" value="VAW48892.1"/>
    <property type="molecule type" value="Genomic_DNA"/>
</dbReference>
<dbReference type="Pfam" id="PF00205">
    <property type="entry name" value="TPP_enzyme_M"/>
    <property type="match status" value="1"/>
</dbReference>
<dbReference type="AlphaFoldDB" id="A0A3B0WCI0"/>
<evidence type="ECO:0000259" key="5">
    <source>
        <dbReference type="Pfam" id="PF02775"/>
    </source>
</evidence>
<feature type="domain" description="Thiamine pyrophosphate enzyme TPP-binding" evidence="5">
    <location>
        <begin position="382"/>
        <end position="528"/>
    </location>
</feature>